<dbReference type="Proteomes" id="UP001334248">
    <property type="component" value="Unassembled WGS sequence"/>
</dbReference>
<keyword evidence="3" id="KW-1185">Reference proteome</keyword>
<dbReference type="PRINTS" id="PR00111">
    <property type="entry name" value="ABHYDROLASE"/>
</dbReference>
<dbReference type="Gene3D" id="3.40.50.1820">
    <property type="entry name" value="alpha/beta hydrolase"/>
    <property type="match status" value="1"/>
</dbReference>
<evidence type="ECO:0000313" key="3">
    <source>
        <dbReference type="Proteomes" id="UP001334248"/>
    </source>
</evidence>
<evidence type="ECO:0000313" key="2">
    <source>
        <dbReference type="EMBL" id="KAK5939425.1"/>
    </source>
</evidence>
<comment type="caution">
    <text evidence="2">The sequence shown here is derived from an EMBL/GenBank/DDBJ whole genome shotgun (WGS) entry which is preliminary data.</text>
</comment>
<feature type="domain" description="AB hydrolase-1" evidence="1">
    <location>
        <begin position="44"/>
        <end position="273"/>
    </location>
</feature>
<accession>A0ABR0RGR1</accession>
<name>A0ABR0RGR1_9EURO</name>
<protein>
    <recommendedName>
        <fullName evidence="1">AB hydrolase-1 domain-containing protein</fullName>
    </recommendedName>
</protein>
<proteinExistence type="predicted"/>
<dbReference type="Pfam" id="PF00561">
    <property type="entry name" value="Abhydrolase_1"/>
    <property type="match status" value="1"/>
</dbReference>
<dbReference type="RefSeq" id="XP_064727515.1">
    <property type="nucleotide sequence ID" value="XM_064877128.1"/>
</dbReference>
<dbReference type="InterPro" id="IPR050266">
    <property type="entry name" value="AB_hydrolase_sf"/>
</dbReference>
<dbReference type="SUPFAM" id="SSF53474">
    <property type="entry name" value="alpha/beta-Hydrolases"/>
    <property type="match status" value="1"/>
</dbReference>
<evidence type="ECO:0000259" key="1">
    <source>
        <dbReference type="Pfam" id="PF00561"/>
    </source>
</evidence>
<gene>
    <name evidence="2" type="ORF">PMZ80_008729</name>
</gene>
<reference evidence="2 3" key="1">
    <citation type="journal article" date="2023" name="Res Sq">
        <title>Genomic and morphological characterization of Knufia obscura isolated from the Mars 2020 spacecraft assembly facility.</title>
        <authorList>
            <person name="Chander A.M."/>
            <person name="Teixeira M.M."/>
            <person name="Singh N.K."/>
            <person name="Williams M.P."/>
            <person name="Parker C.W."/>
            <person name="Leo P."/>
            <person name="Stajich J.E."/>
            <person name="Torok T."/>
            <person name="Tighe S."/>
            <person name="Mason C.E."/>
            <person name="Venkateswaran K."/>
        </authorList>
    </citation>
    <scope>NUCLEOTIDE SEQUENCE [LARGE SCALE GENOMIC DNA]</scope>
    <source>
        <strain evidence="2 3">CCFEE 5817</strain>
    </source>
</reference>
<organism evidence="2 3">
    <name type="scientific">Knufia obscura</name>
    <dbReference type="NCBI Taxonomy" id="1635080"/>
    <lineage>
        <taxon>Eukaryota</taxon>
        <taxon>Fungi</taxon>
        <taxon>Dikarya</taxon>
        <taxon>Ascomycota</taxon>
        <taxon>Pezizomycotina</taxon>
        <taxon>Eurotiomycetes</taxon>
        <taxon>Chaetothyriomycetidae</taxon>
        <taxon>Chaetothyriales</taxon>
        <taxon>Trichomeriaceae</taxon>
        <taxon>Knufia</taxon>
    </lineage>
</organism>
<dbReference type="PANTHER" id="PTHR43798">
    <property type="entry name" value="MONOACYLGLYCEROL LIPASE"/>
    <property type="match status" value="1"/>
</dbReference>
<sequence length="291" mass="31913">MSATLQTTLTQYIDAAIGIRFAYRRLGASSPITNVPLVLHIHFRANMDLWDPLFINALAAKREVIIFDNAGVGRSSGAVPDTYQGWANDLITLVGALAVEKFDLLGFSMGGIAVQYVALTVPDMVRKLVVAGSRAAAPIVHRSVKEGGVDFLKDEPPAEPIEKLRSSVTLEEGRIRGRIQERDVDGEPLILDLLDKDGGATNQILATILDQEQSEDPEFLKWYTGSNELTMPVFVANGDDDLLIPTSRSWELFTKVKGAHLRLFPNAGHGFIWQYAESFAGEVNEFLDSDA</sequence>
<dbReference type="EMBL" id="JAVHJV010000011">
    <property type="protein sequence ID" value="KAK5939425.1"/>
    <property type="molecule type" value="Genomic_DNA"/>
</dbReference>
<dbReference type="GeneID" id="90002178"/>
<dbReference type="PANTHER" id="PTHR43798:SF5">
    <property type="entry name" value="MONOACYLGLYCEROL LIPASE ABHD6"/>
    <property type="match status" value="1"/>
</dbReference>
<dbReference type="InterPro" id="IPR000073">
    <property type="entry name" value="AB_hydrolase_1"/>
</dbReference>
<dbReference type="InterPro" id="IPR029058">
    <property type="entry name" value="AB_hydrolase_fold"/>
</dbReference>